<protein>
    <submittedName>
        <fullName evidence="4">Uncharacterized protein LOC106749049</fullName>
    </submittedName>
    <submittedName>
        <fullName evidence="5">Uncharacterized protein LOC106749050</fullName>
    </submittedName>
</protein>
<evidence type="ECO:0000256" key="1">
    <source>
        <dbReference type="SAM" id="Coils"/>
    </source>
</evidence>
<feature type="compositionally biased region" description="Basic and acidic residues" evidence="2">
    <location>
        <begin position="131"/>
        <end position="148"/>
    </location>
</feature>
<gene>
    <name evidence="4" type="primary">LOC106749049</name>
    <name evidence="5" type="synonym">LOC106749050</name>
</gene>
<evidence type="ECO:0000313" key="4">
    <source>
        <dbReference type="RefSeq" id="XP_014483585.1"/>
    </source>
</evidence>
<dbReference type="KEGG" id="dqu:106749050"/>
<evidence type="ECO:0000313" key="5">
    <source>
        <dbReference type="RefSeq" id="XP_014483586.1"/>
    </source>
</evidence>
<keyword evidence="1" id="KW-0175">Coiled coil</keyword>
<sequence>IYIYQIYKLLFQDDMEDLPFPSQEIDFSLPEIEFVAKPRKKEELDIKLKDQRDEYKEIKKEKDIEESFKKDSVLRDTKACWDIDKKKEDVKKYTKDIEIKKDKFKDVKDTRKEHKSSKGRSKGKDDMEECVNIKKERKDSESGRELLKRIPKRPRLGKECSSGASSSPRDTPPPKRRRI</sequence>
<organism evidence="3 4">
    <name type="scientific">Dinoponera quadriceps</name>
    <name type="common">South American ant</name>
    <dbReference type="NCBI Taxonomy" id="609295"/>
    <lineage>
        <taxon>Eukaryota</taxon>
        <taxon>Metazoa</taxon>
        <taxon>Ecdysozoa</taxon>
        <taxon>Arthropoda</taxon>
        <taxon>Hexapoda</taxon>
        <taxon>Insecta</taxon>
        <taxon>Pterygota</taxon>
        <taxon>Neoptera</taxon>
        <taxon>Endopterygota</taxon>
        <taxon>Hymenoptera</taxon>
        <taxon>Apocrita</taxon>
        <taxon>Aculeata</taxon>
        <taxon>Formicoidea</taxon>
        <taxon>Formicidae</taxon>
        <taxon>Ponerinae</taxon>
        <taxon>Ponerini</taxon>
        <taxon>Dinoponera</taxon>
    </lineage>
</organism>
<feature type="non-terminal residue" evidence="4">
    <location>
        <position position="1"/>
    </location>
</feature>
<dbReference type="GeneID" id="106749050"/>
<reference evidence="4 5" key="1">
    <citation type="submission" date="2025-04" db="UniProtKB">
        <authorList>
            <consortium name="RefSeq"/>
        </authorList>
    </citation>
    <scope>IDENTIFICATION</scope>
</reference>
<dbReference type="KEGG" id="dqu:106749049"/>
<dbReference type="Proteomes" id="UP000515204">
    <property type="component" value="Unplaced"/>
</dbReference>
<dbReference type="RefSeq" id="XP_014483586.1">
    <property type="nucleotide sequence ID" value="XM_014628100.1"/>
</dbReference>
<evidence type="ECO:0000313" key="3">
    <source>
        <dbReference type="Proteomes" id="UP000515204"/>
    </source>
</evidence>
<keyword evidence="3" id="KW-1185">Reference proteome</keyword>
<proteinExistence type="predicted"/>
<feature type="coiled-coil region" evidence="1">
    <location>
        <begin position="41"/>
        <end position="103"/>
    </location>
</feature>
<accession>A0A6P3XYF2</accession>
<dbReference type="AlphaFoldDB" id="A0A6P3XYF2"/>
<evidence type="ECO:0000256" key="2">
    <source>
        <dbReference type="SAM" id="MobiDB-lite"/>
    </source>
</evidence>
<dbReference type="GeneID" id="106749049"/>
<name>A0A6P3XYF2_DINQU</name>
<dbReference type="RefSeq" id="XP_014483585.1">
    <property type="nucleotide sequence ID" value="XM_014628099.1"/>
</dbReference>
<feature type="region of interest" description="Disordered" evidence="2">
    <location>
        <begin position="106"/>
        <end position="179"/>
    </location>
</feature>
<dbReference type="OrthoDB" id="5595141at2759"/>